<dbReference type="EMBL" id="ML978711">
    <property type="protein sequence ID" value="KAF2091977.1"/>
    <property type="molecule type" value="Genomic_DNA"/>
</dbReference>
<feature type="region of interest" description="Disordered" evidence="2">
    <location>
        <begin position="129"/>
        <end position="198"/>
    </location>
</feature>
<protein>
    <submittedName>
        <fullName evidence="3">Uncharacterized protein</fullName>
    </submittedName>
</protein>
<dbReference type="Proteomes" id="UP000799776">
    <property type="component" value="Unassembled WGS sequence"/>
</dbReference>
<evidence type="ECO:0000313" key="3">
    <source>
        <dbReference type="EMBL" id="KAF2091977.1"/>
    </source>
</evidence>
<gene>
    <name evidence="3" type="ORF">K490DRAFT_53139</name>
</gene>
<reference evidence="3" key="1">
    <citation type="journal article" date="2020" name="Stud. Mycol.">
        <title>101 Dothideomycetes genomes: a test case for predicting lifestyles and emergence of pathogens.</title>
        <authorList>
            <person name="Haridas S."/>
            <person name="Albert R."/>
            <person name="Binder M."/>
            <person name="Bloem J."/>
            <person name="Labutti K."/>
            <person name="Salamov A."/>
            <person name="Andreopoulos B."/>
            <person name="Baker S."/>
            <person name="Barry K."/>
            <person name="Bills G."/>
            <person name="Bluhm B."/>
            <person name="Cannon C."/>
            <person name="Castanera R."/>
            <person name="Culley D."/>
            <person name="Daum C."/>
            <person name="Ezra D."/>
            <person name="Gonzalez J."/>
            <person name="Henrissat B."/>
            <person name="Kuo A."/>
            <person name="Liang C."/>
            <person name="Lipzen A."/>
            <person name="Lutzoni F."/>
            <person name="Magnuson J."/>
            <person name="Mondo S."/>
            <person name="Nolan M."/>
            <person name="Ohm R."/>
            <person name="Pangilinan J."/>
            <person name="Park H.-J."/>
            <person name="Ramirez L."/>
            <person name="Alfaro M."/>
            <person name="Sun H."/>
            <person name="Tritt A."/>
            <person name="Yoshinaga Y."/>
            <person name="Zwiers L.-H."/>
            <person name="Turgeon B."/>
            <person name="Goodwin S."/>
            <person name="Spatafora J."/>
            <person name="Crous P."/>
            <person name="Grigoriev I."/>
        </authorList>
    </citation>
    <scope>NUCLEOTIDE SEQUENCE</scope>
    <source>
        <strain evidence="3">CBS 121410</strain>
    </source>
</reference>
<feature type="region of interest" description="Disordered" evidence="2">
    <location>
        <begin position="217"/>
        <end position="250"/>
    </location>
</feature>
<feature type="coiled-coil region" evidence="1">
    <location>
        <begin position="312"/>
        <end position="376"/>
    </location>
</feature>
<organism evidence="3 4">
    <name type="scientific">Saccharata proteae CBS 121410</name>
    <dbReference type="NCBI Taxonomy" id="1314787"/>
    <lineage>
        <taxon>Eukaryota</taxon>
        <taxon>Fungi</taxon>
        <taxon>Dikarya</taxon>
        <taxon>Ascomycota</taxon>
        <taxon>Pezizomycotina</taxon>
        <taxon>Dothideomycetes</taxon>
        <taxon>Dothideomycetes incertae sedis</taxon>
        <taxon>Botryosphaeriales</taxon>
        <taxon>Saccharataceae</taxon>
        <taxon>Saccharata</taxon>
    </lineage>
</organism>
<feature type="compositionally biased region" description="Basic and acidic residues" evidence="2">
    <location>
        <begin position="235"/>
        <end position="246"/>
    </location>
</feature>
<proteinExistence type="predicted"/>
<evidence type="ECO:0000256" key="1">
    <source>
        <dbReference type="SAM" id="Coils"/>
    </source>
</evidence>
<keyword evidence="1" id="KW-0175">Coiled coil</keyword>
<dbReference type="AlphaFoldDB" id="A0A9P4M276"/>
<accession>A0A9P4M276</accession>
<name>A0A9P4M276_9PEZI</name>
<evidence type="ECO:0000313" key="4">
    <source>
        <dbReference type="Proteomes" id="UP000799776"/>
    </source>
</evidence>
<evidence type="ECO:0000256" key="2">
    <source>
        <dbReference type="SAM" id="MobiDB-lite"/>
    </source>
</evidence>
<sequence length="428" mass="48436">MWFDTSDRPPMEWAGLTIVSEEQGLVMQINEEVVETLLDYVEATNMTLLSRVFHPRRNGKQNRAFRQTQNVEAVWFQGSKKDRLVVVVENGVNILSDRKRSADLGSEPKALKSRASRFFLKNKETSQHKPRFSRFPGIWNPAYDLPGQTQDQGGFDETPQGDTAPSITAATLDEPTVNNQSLNDLTSHPNLPWQSVNGGVQTENQSIVSMAFSMDDFSESDGENAAASRTTIRPETPESDHADGRTYDSANSTELSKILIDSTFGSRTFMQSSRTLIGAPSLLSVLPIAELSDDEPPIATDSGNDEHIYRLNEALRHELDMANALIERLQEQAADHHRAFAHEKRNYLHHRNALEQKNLVLEYENLALEYEKLALEYENWELGARLTQERRACRYQKMKESEARREEQVLMAQLNRVIAEAAAMLSEN</sequence>
<feature type="compositionally biased region" description="Polar residues" evidence="2">
    <location>
        <begin position="160"/>
        <end position="169"/>
    </location>
</feature>
<feature type="compositionally biased region" description="Polar residues" evidence="2">
    <location>
        <begin position="176"/>
        <end position="198"/>
    </location>
</feature>
<comment type="caution">
    <text evidence="3">The sequence shown here is derived from an EMBL/GenBank/DDBJ whole genome shotgun (WGS) entry which is preliminary data.</text>
</comment>
<keyword evidence="4" id="KW-1185">Reference proteome</keyword>